<keyword evidence="2" id="KW-1185">Reference proteome</keyword>
<proteinExistence type="predicted"/>
<protein>
    <recommendedName>
        <fullName evidence="3">IS110 family transposase</fullName>
    </recommendedName>
</protein>
<dbReference type="EMBL" id="JAURUE010000001">
    <property type="protein sequence ID" value="MDP9610368.1"/>
    <property type="molecule type" value="Genomic_DNA"/>
</dbReference>
<organism evidence="1 2">
    <name type="scientific">Streptomyces demainii</name>
    <dbReference type="NCBI Taxonomy" id="588122"/>
    <lineage>
        <taxon>Bacteria</taxon>
        <taxon>Bacillati</taxon>
        <taxon>Actinomycetota</taxon>
        <taxon>Actinomycetes</taxon>
        <taxon>Kitasatosporales</taxon>
        <taxon>Streptomycetaceae</taxon>
        <taxon>Streptomyces</taxon>
    </lineage>
</organism>
<evidence type="ECO:0008006" key="3">
    <source>
        <dbReference type="Google" id="ProtNLM"/>
    </source>
</evidence>
<reference evidence="1 2" key="1">
    <citation type="submission" date="2023-07" db="EMBL/GenBank/DDBJ databases">
        <title>Sequencing the genomes of 1000 actinobacteria strains.</title>
        <authorList>
            <person name="Klenk H.-P."/>
        </authorList>
    </citation>
    <scope>NUCLEOTIDE SEQUENCE [LARGE SCALE GENOMIC DNA]</scope>
    <source>
        <strain evidence="1 2">DSM 41600</strain>
    </source>
</reference>
<gene>
    <name evidence="1" type="ORF">JOF35_002645</name>
</gene>
<name>A0ABT9KPJ8_9ACTN</name>
<accession>A0ABT9KPJ8</accession>
<dbReference type="Proteomes" id="UP001234880">
    <property type="component" value="Unassembled WGS sequence"/>
</dbReference>
<comment type="caution">
    <text evidence="1">The sequence shown here is derived from an EMBL/GenBank/DDBJ whole genome shotgun (WGS) entry which is preliminary data.</text>
</comment>
<sequence length="81" mass="8702">MAATTFVGAGRIPEASLAHETSAETWCVRRRPSHCLDHSLTLVVRACRMVGQLYHCLKPGTTYDESLAFGALPTEAVVTAA</sequence>
<evidence type="ECO:0000313" key="2">
    <source>
        <dbReference type="Proteomes" id="UP001234880"/>
    </source>
</evidence>
<evidence type="ECO:0000313" key="1">
    <source>
        <dbReference type="EMBL" id="MDP9610368.1"/>
    </source>
</evidence>
<dbReference type="RefSeq" id="WP_307110573.1">
    <property type="nucleotide sequence ID" value="NZ_JAURUE010000001.1"/>
</dbReference>